<dbReference type="EMBL" id="CP022190">
    <property type="protein sequence ID" value="AWI85098.1"/>
    <property type="molecule type" value="Genomic_DNA"/>
</dbReference>
<evidence type="ECO:0000313" key="4">
    <source>
        <dbReference type="Proteomes" id="UP000244915"/>
    </source>
</evidence>
<dbReference type="OrthoDB" id="7851370at2"/>
<dbReference type="SUPFAM" id="SSF56925">
    <property type="entry name" value="OMPA-like"/>
    <property type="match status" value="1"/>
</dbReference>
<evidence type="ECO:0008006" key="5">
    <source>
        <dbReference type="Google" id="ProtNLM"/>
    </source>
</evidence>
<dbReference type="AlphaFoldDB" id="A0A2U8HH92"/>
<dbReference type="InterPro" id="IPR011250">
    <property type="entry name" value="OMP/PagP_B-barrel"/>
</dbReference>
<organism evidence="3 4">
    <name type="scientific">Alloyangia pacifica</name>
    <dbReference type="NCBI Taxonomy" id="311180"/>
    <lineage>
        <taxon>Bacteria</taxon>
        <taxon>Pseudomonadati</taxon>
        <taxon>Pseudomonadota</taxon>
        <taxon>Alphaproteobacteria</taxon>
        <taxon>Rhodobacterales</taxon>
        <taxon>Roseobacteraceae</taxon>
        <taxon>Alloyangia</taxon>
    </lineage>
</organism>
<feature type="signal peptide" evidence="2">
    <location>
        <begin position="1"/>
        <end position="22"/>
    </location>
</feature>
<feature type="chain" id="PRO_5016037292" description="Thymidylate synthase" evidence="2">
    <location>
        <begin position="23"/>
        <end position="347"/>
    </location>
</feature>
<dbReference type="RefSeq" id="WP_108968539.1">
    <property type="nucleotide sequence ID" value="NZ_CP022190.1"/>
</dbReference>
<dbReference type="KEGG" id="ypac:CEW88_15155"/>
<evidence type="ECO:0000256" key="1">
    <source>
        <dbReference type="SAM" id="MobiDB-lite"/>
    </source>
</evidence>
<accession>A0A2U8HH92</accession>
<keyword evidence="2" id="KW-0732">Signal</keyword>
<evidence type="ECO:0000313" key="3">
    <source>
        <dbReference type="EMBL" id="AWI85098.1"/>
    </source>
</evidence>
<evidence type="ECO:0000256" key="2">
    <source>
        <dbReference type="SAM" id="SignalP"/>
    </source>
</evidence>
<dbReference type="Proteomes" id="UP000244915">
    <property type="component" value="Chromosome 2"/>
</dbReference>
<protein>
    <recommendedName>
        <fullName evidence="5">Thymidylate synthase</fullName>
    </recommendedName>
</protein>
<proteinExistence type="predicted"/>
<feature type="region of interest" description="Disordered" evidence="1">
    <location>
        <begin position="39"/>
        <end position="66"/>
    </location>
</feature>
<reference evidence="3 4" key="1">
    <citation type="submission" date="2017-06" db="EMBL/GenBank/DDBJ databases">
        <title>Yangia sp. YSBP01 complete genome sequence.</title>
        <authorList>
            <person name="Woo J.-H."/>
            <person name="Kim H.-S."/>
        </authorList>
    </citation>
    <scope>NUCLEOTIDE SEQUENCE [LARGE SCALE GENOMIC DNA]</scope>
    <source>
        <strain evidence="3 4">YSBP01</strain>
    </source>
</reference>
<sequence>MKTLGIALSLLALLAACGSSSGSGENPLQSDVDCVRDNPLQACESSGDGEDGSDIGDGGTADPDGVPGALSENLAKFSFASDMRSVTVTINGLDSGSADAVYMRDDALTDALGIDDYIAYSLQEDSLDRFFMSLGSSSLDGSVAAAVVGSGAQFDTVYQGGTYARDGSYDPPGAGEDQQVTYSGDYAALTNLSTRDGTELLDPGTLPDGYDEFDLPGQPAMIRGAILLNVSFVDNEVNGQIFNRDIIDPRDTRTTERLNDVMLELAEIDQSGEFLGSAANAAGDSPTVSGSYGGIFGGKNASYVAGLTNLEWDGAGVLGAASGQAQEIGMFVLTQCGTPGAVAALCP</sequence>
<name>A0A2U8HH92_9RHOB</name>
<gene>
    <name evidence="3" type="ORF">CEW88_15155</name>
</gene>
<dbReference type="PROSITE" id="PS51257">
    <property type="entry name" value="PROKAR_LIPOPROTEIN"/>
    <property type="match status" value="1"/>
</dbReference>